<evidence type="ECO:0000256" key="6">
    <source>
        <dbReference type="SAM" id="SignalP"/>
    </source>
</evidence>
<dbReference type="Proteomes" id="UP000183685">
    <property type="component" value="Unassembled WGS sequence"/>
</dbReference>
<organism evidence="8 9">
    <name type="scientific">Kordiimonas lacus</name>
    <dbReference type="NCBI Taxonomy" id="637679"/>
    <lineage>
        <taxon>Bacteria</taxon>
        <taxon>Pseudomonadati</taxon>
        <taxon>Pseudomonadota</taxon>
        <taxon>Alphaproteobacteria</taxon>
        <taxon>Kordiimonadales</taxon>
        <taxon>Kordiimonadaceae</taxon>
        <taxon>Kordiimonas</taxon>
    </lineage>
</organism>
<feature type="signal peptide" evidence="6">
    <location>
        <begin position="1"/>
        <end position="27"/>
    </location>
</feature>
<keyword evidence="9" id="KW-1185">Reference proteome</keyword>
<evidence type="ECO:0000256" key="3">
    <source>
        <dbReference type="ARBA" id="ARBA00015281"/>
    </source>
</evidence>
<feature type="compositionally biased region" description="Basic and acidic residues" evidence="5">
    <location>
        <begin position="97"/>
        <end position="144"/>
    </location>
</feature>
<name>A0A1G7C5L4_9PROT</name>
<evidence type="ECO:0000313" key="9">
    <source>
        <dbReference type="Proteomes" id="UP000183685"/>
    </source>
</evidence>
<dbReference type="GO" id="GO:0009279">
    <property type="term" value="C:cell outer membrane"/>
    <property type="evidence" value="ECO:0007669"/>
    <property type="project" value="UniProtKB-SubCell"/>
</dbReference>
<evidence type="ECO:0000313" key="8">
    <source>
        <dbReference type="EMBL" id="SDE34598.1"/>
    </source>
</evidence>
<evidence type="ECO:0000256" key="1">
    <source>
        <dbReference type="ARBA" id="ARBA00004459"/>
    </source>
</evidence>
<dbReference type="EMBL" id="FNAK01000006">
    <property type="protein sequence ID" value="SDE34598.1"/>
    <property type="molecule type" value="Genomic_DNA"/>
</dbReference>
<sequence length="371" mass="44153">MRMTSLKLWAPLLMATTMLALPSVEVAADDKKERRAEHRREAAAEQRREARQHAPRRVRTEQRAPRQVRSEPRAPREVRTQERSTRQTGRERSRRGNASDRRDVHNDGGRQVFREERRARTDASRTRAEANRERRSYDTRENWRSQHRGRDHQRSSSWWRDRSRDRDRYWDRRYDRDYSRGYWKGYRKGYRHSYHSWWYGVPSYTSYYYFGHWPYYSGYWNAHASWRWHNHHHHYHYGGYCPGFDYHYDTHYSVGYHGGGSGNVAGTILGGVIGGILGSEIDGGRNRSAGIVIGSLVGMAIGNAATSDDGYSSRSYDYDGYDGYRSNDPNRYSLEDDVYNPPREVRKCIEYAYRQGEYVCRKWEVEYQYDD</sequence>
<dbReference type="STRING" id="637679.GCA_001550055_03256"/>
<dbReference type="AlphaFoldDB" id="A0A1G7C5L4"/>
<comment type="subcellular location">
    <subcellularLocation>
        <location evidence="1">Cell outer membrane</location>
        <topology evidence="1">Lipid-anchor</topology>
    </subcellularLocation>
</comment>
<evidence type="ECO:0000256" key="4">
    <source>
        <dbReference type="ARBA" id="ARBA00023288"/>
    </source>
</evidence>
<protein>
    <recommendedName>
        <fullName evidence="3">17 kDa surface antigen</fullName>
    </recommendedName>
</protein>
<accession>A0A1G7C5L4</accession>
<feature type="compositionally biased region" description="Basic and acidic residues" evidence="5">
    <location>
        <begin position="28"/>
        <end position="91"/>
    </location>
</feature>
<gene>
    <name evidence="8" type="ORF">SAMN04488071_2666</name>
</gene>
<feature type="domain" description="Glycine zipper 2TM" evidence="7">
    <location>
        <begin position="265"/>
        <end position="305"/>
    </location>
</feature>
<evidence type="ECO:0000256" key="5">
    <source>
        <dbReference type="SAM" id="MobiDB-lite"/>
    </source>
</evidence>
<feature type="chain" id="PRO_5010205032" description="17 kDa surface antigen" evidence="6">
    <location>
        <begin position="28"/>
        <end position="371"/>
    </location>
</feature>
<dbReference type="Pfam" id="PF05433">
    <property type="entry name" value="Rick_17kDa_Anti"/>
    <property type="match status" value="1"/>
</dbReference>
<proteinExistence type="inferred from homology"/>
<evidence type="ECO:0000256" key="2">
    <source>
        <dbReference type="ARBA" id="ARBA00008681"/>
    </source>
</evidence>
<reference evidence="8 9" key="1">
    <citation type="submission" date="2016-10" db="EMBL/GenBank/DDBJ databases">
        <authorList>
            <person name="de Groot N.N."/>
        </authorList>
    </citation>
    <scope>NUCLEOTIDE SEQUENCE [LARGE SCALE GENOMIC DNA]</scope>
    <source>
        <strain evidence="8 9">CGMCC 1.9109</strain>
    </source>
</reference>
<keyword evidence="4" id="KW-0449">Lipoprotein</keyword>
<keyword evidence="6" id="KW-0732">Signal</keyword>
<feature type="region of interest" description="Disordered" evidence="5">
    <location>
        <begin position="28"/>
        <end position="148"/>
    </location>
</feature>
<dbReference type="InterPro" id="IPR008816">
    <property type="entry name" value="Gly_zipper_2TM_dom"/>
</dbReference>
<evidence type="ECO:0000259" key="7">
    <source>
        <dbReference type="Pfam" id="PF05433"/>
    </source>
</evidence>
<comment type="similarity">
    <text evidence="2">Belongs to the rickettsiale 17 kDa surface antigen family.</text>
</comment>